<sequence length="128" mass="14054">VVIAIKHHQQLWLQRRWLELSQTNTTNTSTAAAHRGHITAGSMLFSKLSSQENIILHQLKHKGIARRSQCHCKEDALSNGPQKSEQRGEDRGVYERIGGGVDGASCKVVIPLRRRNGVLGMSSSDGCG</sequence>
<evidence type="ECO:0000313" key="3">
    <source>
        <dbReference type="Proteomes" id="UP000594638"/>
    </source>
</evidence>
<protein>
    <submittedName>
        <fullName evidence="2">Uncharacterized protein</fullName>
    </submittedName>
</protein>
<feature type="compositionally biased region" description="Basic and acidic residues" evidence="1">
    <location>
        <begin position="84"/>
        <end position="94"/>
    </location>
</feature>
<comment type="caution">
    <text evidence="2">The sequence shown here is derived from an EMBL/GenBank/DDBJ whole genome shotgun (WGS) entry which is preliminary data.</text>
</comment>
<name>A0A8S0R6L0_OLEEU</name>
<evidence type="ECO:0000256" key="1">
    <source>
        <dbReference type="SAM" id="MobiDB-lite"/>
    </source>
</evidence>
<feature type="non-terminal residue" evidence="2">
    <location>
        <position position="1"/>
    </location>
</feature>
<accession>A0A8S0R6L0</accession>
<dbReference type="EMBL" id="CACTIH010002231">
    <property type="protein sequence ID" value="CAA2975117.1"/>
    <property type="molecule type" value="Genomic_DNA"/>
</dbReference>
<reference evidence="2 3" key="1">
    <citation type="submission" date="2019-12" db="EMBL/GenBank/DDBJ databases">
        <authorList>
            <person name="Alioto T."/>
            <person name="Alioto T."/>
            <person name="Gomez Garrido J."/>
        </authorList>
    </citation>
    <scope>NUCLEOTIDE SEQUENCE [LARGE SCALE GENOMIC DNA]</scope>
</reference>
<evidence type="ECO:0000313" key="2">
    <source>
        <dbReference type="EMBL" id="CAA2975117.1"/>
    </source>
</evidence>
<feature type="region of interest" description="Disordered" evidence="1">
    <location>
        <begin position="74"/>
        <end position="94"/>
    </location>
</feature>
<dbReference type="Gramene" id="OE9A095418T1">
    <property type="protein sequence ID" value="OE9A095418C1"/>
    <property type="gene ID" value="OE9A095418"/>
</dbReference>
<dbReference type="Proteomes" id="UP000594638">
    <property type="component" value="Unassembled WGS sequence"/>
</dbReference>
<proteinExistence type="predicted"/>
<gene>
    <name evidence="2" type="ORF">OLEA9_A095418</name>
</gene>
<dbReference type="AlphaFoldDB" id="A0A8S0R6L0"/>
<organism evidence="2 3">
    <name type="scientific">Olea europaea subsp. europaea</name>
    <dbReference type="NCBI Taxonomy" id="158383"/>
    <lineage>
        <taxon>Eukaryota</taxon>
        <taxon>Viridiplantae</taxon>
        <taxon>Streptophyta</taxon>
        <taxon>Embryophyta</taxon>
        <taxon>Tracheophyta</taxon>
        <taxon>Spermatophyta</taxon>
        <taxon>Magnoliopsida</taxon>
        <taxon>eudicotyledons</taxon>
        <taxon>Gunneridae</taxon>
        <taxon>Pentapetalae</taxon>
        <taxon>asterids</taxon>
        <taxon>lamiids</taxon>
        <taxon>Lamiales</taxon>
        <taxon>Oleaceae</taxon>
        <taxon>Oleeae</taxon>
        <taxon>Olea</taxon>
    </lineage>
</organism>
<keyword evidence="3" id="KW-1185">Reference proteome</keyword>